<name>A0A426Y786_ENSVE</name>
<evidence type="ECO:0000313" key="1">
    <source>
        <dbReference type="EMBL" id="RRT47581.1"/>
    </source>
</evidence>
<evidence type="ECO:0000313" key="2">
    <source>
        <dbReference type="Proteomes" id="UP000287651"/>
    </source>
</evidence>
<dbReference type="Proteomes" id="UP000287651">
    <property type="component" value="Unassembled WGS sequence"/>
</dbReference>
<dbReference type="AlphaFoldDB" id="A0A426Y786"/>
<sequence>FKMILSFDSHWHPFFIGWADMLLSLTLNRFCPMDFSMPTRIHSTNLCSISSNIREGLLETFYGIYEKDPDRVTQVKEREMATTELGFKKPLTKEERLEKKKQRLAAIGETYDVSICRVADYICIFITSYAMELLRFREAGIEVIVKASFLLPDVLRKVISNFGCEHWNLKEHFKESLLSKEQLDT</sequence>
<protein>
    <submittedName>
        <fullName evidence="1">Uncharacterized protein</fullName>
    </submittedName>
</protein>
<gene>
    <name evidence="1" type="ORF">B296_00053656</name>
</gene>
<organism evidence="1 2">
    <name type="scientific">Ensete ventricosum</name>
    <name type="common">Abyssinian banana</name>
    <name type="synonym">Musa ensete</name>
    <dbReference type="NCBI Taxonomy" id="4639"/>
    <lineage>
        <taxon>Eukaryota</taxon>
        <taxon>Viridiplantae</taxon>
        <taxon>Streptophyta</taxon>
        <taxon>Embryophyta</taxon>
        <taxon>Tracheophyta</taxon>
        <taxon>Spermatophyta</taxon>
        <taxon>Magnoliopsida</taxon>
        <taxon>Liliopsida</taxon>
        <taxon>Zingiberales</taxon>
        <taxon>Musaceae</taxon>
        <taxon>Ensete</taxon>
    </lineage>
</organism>
<accession>A0A426Y786</accession>
<reference evidence="1 2" key="1">
    <citation type="journal article" date="2014" name="Agronomy (Basel)">
        <title>A Draft Genome Sequence for Ensete ventricosum, the Drought-Tolerant Tree Against Hunger.</title>
        <authorList>
            <person name="Harrison J."/>
            <person name="Moore K.A."/>
            <person name="Paszkiewicz K."/>
            <person name="Jones T."/>
            <person name="Grant M."/>
            <person name="Ambacheew D."/>
            <person name="Muzemil S."/>
            <person name="Studholme D.J."/>
        </authorList>
    </citation>
    <scope>NUCLEOTIDE SEQUENCE [LARGE SCALE GENOMIC DNA]</scope>
</reference>
<feature type="non-terminal residue" evidence="1">
    <location>
        <position position="1"/>
    </location>
</feature>
<dbReference type="EMBL" id="AMZH03014476">
    <property type="protein sequence ID" value="RRT47581.1"/>
    <property type="molecule type" value="Genomic_DNA"/>
</dbReference>
<proteinExistence type="predicted"/>
<comment type="caution">
    <text evidence="1">The sequence shown here is derived from an EMBL/GenBank/DDBJ whole genome shotgun (WGS) entry which is preliminary data.</text>
</comment>